<organism evidence="2 3">
    <name type="scientific">Patiria miniata</name>
    <name type="common">Bat star</name>
    <name type="synonym">Asterina miniata</name>
    <dbReference type="NCBI Taxonomy" id="46514"/>
    <lineage>
        <taxon>Eukaryota</taxon>
        <taxon>Metazoa</taxon>
        <taxon>Echinodermata</taxon>
        <taxon>Eleutherozoa</taxon>
        <taxon>Asterozoa</taxon>
        <taxon>Asteroidea</taxon>
        <taxon>Valvatacea</taxon>
        <taxon>Valvatida</taxon>
        <taxon>Asterinidae</taxon>
        <taxon>Patiria</taxon>
    </lineage>
</organism>
<name>A0A914AHQ1_PATMI</name>
<dbReference type="Proteomes" id="UP000887568">
    <property type="component" value="Unplaced"/>
</dbReference>
<evidence type="ECO:0000313" key="3">
    <source>
        <dbReference type="Proteomes" id="UP000887568"/>
    </source>
</evidence>
<dbReference type="GeneID" id="119733764"/>
<accession>A0A914AHQ1</accession>
<keyword evidence="3" id="KW-1185">Reference proteome</keyword>
<dbReference type="InterPro" id="IPR029063">
    <property type="entry name" value="SAM-dependent_MTases_sf"/>
</dbReference>
<protein>
    <submittedName>
        <fullName evidence="2">Uncharacterized protein</fullName>
    </submittedName>
</protein>
<evidence type="ECO:0000313" key="2">
    <source>
        <dbReference type="EnsemblMetazoa" id="XP_038063061.1"/>
    </source>
</evidence>
<proteinExistence type="predicted"/>
<feature type="region of interest" description="Disordered" evidence="1">
    <location>
        <begin position="415"/>
        <end position="470"/>
    </location>
</feature>
<dbReference type="SUPFAM" id="SSF53335">
    <property type="entry name" value="S-adenosyl-L-methionine-dependent methyltransferases"/>
    <property type="match status" value="1"/>
</dbReference>
<feature type="compositionally biased region" description="Basic residues" evidence="1">
    <location>
        <begin position="415"/>
        <end position="429"/>
    </location>
</feature>
<sequence>MYYMRPSLCQVDLQHVANYFHTILSNVVDELLSRVDGESDSEKYAEVSTALRSISYLYREGLSQPNSESRSDWSKPENQCAYVYLYFMQHCYMMYMAMQPVMSPRHCHIRARLEYRKQRHRQLRVCSIGGGPGSDVLGLSKFLEDVGLFPESLHFTVLDLWPEWAHAWQAIKNRTKSRISVNYERCDLVGDAPLSALATQRLREADILTLEKSFSAVVAFMNEEHRRNILLTILCELKLGCLVVFVDNRRRSIVTGPFFKLFARPTGLRLVNQWEGLPKVPVRGYSKRVQEFRENVEFNPMSCCVVTCLLFVKTQPGCIQNIGLKAGISYGVYRRSVGDYGGFYEDTPRLKNIWFEEYHDIPCEEDQARLDDFELEYNNLFGFTEYGDLENNFRDMTAEKKLPCWARTMKTNRRKLKRKKGEKQKRKVGQGRVNARTNKMRKEIRRNMQAETPRGHRTALVRHSDELTRE</sequence>
<evidence type="ECO:0000256" key="1">
    <source>
        <dbReference type="SAM" id="MobiDB-lite"/>
    </source>
</evidence>
<dbReference type="EnsemblMetazoa" id="XM_038207133.1">
    <property type="protein sequence ID" value="XP_038063061.1"/>
    <property type="gene ID" value="LOC119733764"/>
</dbReference>
<reference evidence="2" key="1">
    <citation type="submission" date="2022-11" db="UniProtKB">
        <authorList>
            <consortium name="EnsemblMetazoa"/>
        </authorList>
    </citation>
    <scope>IDENTIFICATION</scope>
</reference>
<dbReference type="AlphaFoldDB" id="A0A914AHQ1"/>
<dbReference type="OrthoDB" id="2126785at2759"/>
<dbReference type="RefSeq" id="XP_038063061.1">
    <property type="nucleotide sequence ID" value="XM_038207133.1"/>
</dbReference>